<dbReference type="PANTHER" id="PTHR33248">
    <property type="entry name" value="ZINC ION-BINDING PROTEIN"/>
    <property type="match status" value="1"/>
</dbReference>
<dbReference type="InterPro" id="IPR010666">
    <property type="entry name" value="Znf_GRF"/>
</dbReference>
<evidence type="ECO:0000256" key="1">
    <source>
        <dbReference type="ARBA" id="ARBA00022723"/>
    </source>
</evidence>
<keyword evidence="1" id="KW-0479">Metal-binding</keyword>
<keyword evidence="7" id="KW-1185">Reference proteome</keyword>
<organism evidence="6 7">
    <name type="scientific">Stylosanthes scabra</name>
    <dbReference type="NCBI Taxonomy" id="79078"/>
    <lineage>
        <taxon>Eukaryota</taxon>
        <taxon>Viridiplantae</taxon>
        <taxon>Streptophyta</taxon>
        <taxon>Embryophyta</taxon>
        <taxon>Tracheophyta</taxon>
        <taxon>Spermatophyta</taxon>
        <taxon>Magnoliopsida</taxon>
        <taxon>eudicotyledons</taxon>
        <taxon>Gunneridae</taxon>
        <taxon>Pentapetalae</taxon>
        <taxon>rosids</taxon>
        <taxon>fabids</taxon>
        <taxon>Fabales</taxon>
        <taxon>Fabaceae</taxon>
        <taxon>Papilionoideae</taxon>
        <taxon>50 kb inversion clade</taxon>
        <taxon>dalbergioids sensu lato</taxon>
        <taxon>Dalbergieae</taxon>
        <taxon>Pterocarpus clade</taxon>
        <taxon>Stylosanthes</taxon>
    </lineage>
</organism>
<gene>
    <name evidence="6" type="ORF">PIB30_094633</name>
</gene>
<evidence type="ECO:0000313" key="7">
    <source>
        <dbReference type="Proteomes" id="UP001341840"/>
    </source>
</evidence>
<dbReference type="PROSITE" id="PS51999">
    <property type="entry name" value="ZF_GRF"/>
    <property type="match status" value="1"/>
</dbReference>
<keyword evidence="2 4" id="KW-0863">Zinc-finger</keyword>
<accession>A0ABU6VX95</accession>
<evidence type="ECO:0000256" key="3">
    <source>
        <dbReference type="ARBA" id="ARBA00022833"/>
    </source>
</evidence>
<keyword evidence="3" id="KW-0862">Zinc</keyword>
<evidence type="ECO:0000256" key="4">
    <source>
        <dbReference type="PROSITE-ProRule" id="PRU01343"/>
    </source>
</evidence>
<proteinExistence type="predicted"/>
<protein>
    <recommendedName>
        <fullName evidence="5">GRF-type domain-containing protein</fullName>
    </recommendedName>
</protein>
<evidence type="ECO:0000313" key="6">
    <source>
        <dbReference type="EMBL" id="MED6177101.1"/>
    </source>
</evidence>
<name>A0ABU6VX95_9FABA</name>
<evidence type="ECO:0000256" key="2">
    <source>
        <dbReference type="ARBA" id="ARBA00022771"/>
    </source>
</evidence>
<feature type="non-terminal residue" evidence="6">
    <location>
        <position position="1"/>
    </location>
</feature>
<evidence type="ECO:0000259" key="5">
    <source>
        <dbReference type="PROSITE" id="PS51999"/>
    </source>
</evidence>
<dbReference type="Proteomes" id="UP001341840">
    <property type="component" value="Unassembled WGS sequence"/>
</dbReference>
<sequence length="118" mass="12980">IGWTVRCQNMSARGKGYAHESAGSGNSSTSGNRFCDCGLKSPLKVSKSAANPGREYYSCPAGRCKWFRWAGPALSCSARPSSQIHERDAEETKFDLGYNLQLHERIGKIENECMVVKC</sequence>
<reference evidence="6 7" key="1">
    <citation type="journal article" date="2023" name="Plants (Basel)">
        <title>Bridging the Gap: Combining Genomics and Transcriptomics Approaches to Understand Stylosanthes scabra, an Orphan Legume from the Brazilian Caatinga.</title>
        <authorList>
            <person name="Ferreira-Neto J.R.C."/>
            <person name="da Silva M.D."/>
            <person name="Binneck E."/>
            <person name="de Melo N.F."/>
            <person name="da Silva R.H."/>
            <person name="de Melo A.L.T.M."/>
            <person name="Pandolfi V."/>
            <person name="Bustamante F.O."/>
            <person name="Brasileiro-Vidal A.C."/>
            <person name="Benko-Iseppon A.M."/>
        </authorList>
    </citation>
    <scope>NUCLEOTIDE SEQUENCE [LARGE SCALE GENOMIC DNA]</scope>
    <source>
        <tissue evidence="6">Leaves</tissue>
    </source>
</reference>
<dbReference type="Pfam" id="PF06839">
    <property type="entry name" value="Zn_ribbon_GRF"/>
    <property type="match status" value="1"/>
</dbReference>
<dbReference type="EMBL" id="JASCZI010153139">
    <property type="protein sequence ID" value="MED6177101.1"/>
    <property type="molecule type" value="Genomic_DNA"/>
</dbReference>
<comment type="caution">
    <text evidence="6">The sequence shown here is derived from an EMBL/GenBank/DDBJ whole genome shotgun (WGS) entry which is preliminary data.</text>
</comment>
<feature type="domain" description="GRF-type" evidence="5">
    <location>
        <begin position="35"/>
        <end position="73"/>
    </location>
</feature>